<protein>
    <submittedName>
        <fullName evidence="1">Uncharacterized protein</fullName>
    </submittedName>
</protein>
<accession>A0A6C0KG17</accession>
<organism evidence="1">
    <name type="scientific">viral metagenome</name>
    <dbReference type="NCBI Taxonomy" id="1070528"/>
    <lineage>
        <taxon>unclassified sequences</taxon>
        <taxon>metagenomes</taxon>
        <taxon>organismal metagenomes</taxon>
    </lineage>
</organism>
<dbReference type="EMBL" id="MN740893">
    <property type="protein sequence ID" value="QHU16945.1"/>
    <property type="molecule type" value="Genomic_DNA"/>
</dbReference>
<name>A0A6C0KG17_9ZZZZ</name>
<evidence type="ECO:0000313" key="1">
    <source>
        <dbReference type="EMBL" id="QHU16945.1"/>
    </source>
</evidence>
<sequence length="40" mass="5059">MKMMKIKKMKVNNRTFSIYLAKIYMKIHKYFISRLYKRNV</sequence>
<dbReference type="AlphaFoldDB" id="A0A6C0KG17"/>
<proteinExistence type="predicted"/>
<reference evidence="1" key="1">
    <citation type="journal article" date="2020" name="Nature">
        <title>Giant virus diversity and host interactions through global metagenomics.</title>
        <authorList>
            <person name="Schulz F."/>
            <person name="Roux S."/>
            <person name="Paez-Espino D."/>
            <person name="Jungbluth S."/>
            <person name="Walsh D.A."/>
            <person name="Denef V.J."/>
            <person name="McMahon K.D."/>
            <person name="Konstantinidis K.T."/>
            <person name="Eloe-Fadrosh E.A."/>
            <person name="Kyrpides N.C."/>
            <person name="Woyke T."/>
        </authorList>
    </citation>
    <scope>NUCLEOTIDE SEQUENCE</scope>
    <source>
        <strain evidence="1">GVMAG-S-3300012000-53</strain>
    </source>
</reference>